<evidence type="ECO:0000256" key="1">
    <source>
        <dbReference type="SAM" id="Phobius"/>
    </source>
</evidence>
<keyword evidence="3" id="KW-1185">Reference proteome</keyword>
<organism evidence="2 3">
    <name type="scientific">Kribbella capetownensis</name>
    <dbReference type="NCBI Taxonomy" id="1572659"/>
    <lineage>
        <taxon>Bacteria</taxon>
        <taxon>Bacillati</taxon>
        <taxon>Actinomycetota</taxon>
        <taxon>Actinomycetes</taxon>
        <taxon>Propionibacteriales</taxon>
        <taxon>Kribbellaceae</taxon>
        <taxon>Kribbella</taxon>
    </lineage>
</organism>
<keyword evidence="1" id="KW-0472">Membrane</keyword>
<feature type="transmembrane region" description="Helical" evidence="1">
    <location>
        <begin position="66"/>
        <end position="88"/>
    </location>
</feature>
<comment type="caution">
    <text evidence="2">The sequence shown here is derived from an EMBL/GenBank/DDBJ whole genome shotgun (WGS) entry which is preliminary data.</text>
</comment>
<sequence length="133" mass="13857">MTGTIWRGELIEIAAKGATQTGDAPGDGVGADILALVLATSGVLVMVACAWRLRRRRSASTPAMEATFVLSIGVLLVGLASAVVMFVLDDFLPPSMGENFVVFAAVFCAGAAWLTVAVRRDLKKSPDLPGIPI</sequence>
<keyword evidence="1" id="KW-1133">Transmembrane helix</keyword>
<dbReference type="Proteomes" id="UP000293342">
    <property type="component" value="Unassembled WGS sequence"/>
</dbReference>
<gene>
    <name evidence="2" type="ORF">E0H75_32350</name>
</gene>
<reference evidence="2 3" key="1">
    <citation type="submission" date="2019-02" db="EMBL/GenBank/DDBJ databases">
        <title>Kribbella capetownensis sp. nov. and Kribbella speibonae sp. nov., isolated from soil.</title>
        <authorList>
            <person name="Curtis S.M."/>
            <person name="Norton I."/>
            <person name="Everest G.J."/>
            <person name="Meyers P.R."/>
        </authorList>
    </citation>
    <scope>NUCLEOTIDE SEQUENCE [LARGE SCALE GENOMIC DNA]</scope>
    <source>
        <strain evidence="2 3">YM53</strain>
    </source>
</reference>
<dbReference type="AlphaFoldDB" id="A0A4R0JE88"/>
<feature type="transmembrane region" description="Helical" evidence="1">
    <location>
        <begin position="100"/>
        <end position="118"/>
    </location>
</feature>
<keyword evidence="1" id="KW-0812">Transmembrane</keyword>
<protein>
    <submittedName>
        <fullName evidence="2">Uncharacterized protein</fullName>
    </submittedName>
</protein>
<name>A0A4R0JE88_9ACTN</name>
<feature type="transmembrane region" description="Helical" evidence="1">
    <location>
        <begin position="33"/>
        <end position="54"/>
    </location>
</feature>
<evidence type="ECO:0000313" key="3">
    <source>
        <dbReference type="Proteomes" id="UP000293342"/>
    </source>
</evidence>
<evidence type="ECO:0000313" key="2">
    <source>
        <dbReference type="EMBL" id="TCC45193.1"/>
    </source>
</evidence>
<proteinExistence type="predicted"/>
<dbReference type="EMBL" id="SJKD01000008">
    <property type="protein sequence ID" value="TCC45193.1"/>
    <property type="molecule type" value="Genomic_DNA"/>
</dbReference>
<dbReference type="RefSeq" id="WP_131517492.1">
    <property type="nucleotide sequence ID" value="NZ_SJKD01000008.1"/>
</dbReference>
<accession>A0A4R0JE88</accession>
<dbReference type="OrthoDB" id="4239081at2"/>